<evidence type="ECO:0000313" key="2">
    <source>
        <dbReference type="EMBL" id="KAJ8453378.1"/>
    </source>
</evidence>
<protein>
    <submittedName>
        <fullName evidence="2">Uncharacterized protein</fullName>
    </submittedName>
</protein>
<feature type="compositionally biased region" description="Polar residues" evidence="1">
    <location>
        <begin position="93"/>
        <end position="107"/>
    </location>
</feature>
<name>A0A9Q1L2M3_9CARY</name>
<reference evidence="2" key="1">
    <citation type="submission" date="2022-04" db="EMBL/GenBank/DDBJ databases">
        <title>Carnegiea gigantea Genome sequencing and assembly v2.</title>
        <authorList>
            <person name="Copetti D."/>
            <person name="Sanderson M.J."/>
            <person name="Burquez A."/>
            <person name="Wojciechowski M.F."/>
        </authorList>
    </citation>
    <scope>NUCLEOTIDE SEQUENCE</scope>
    <source>
        <strain evidence="2">SGP5-SGP5p</strain>
        <tissue evidence="2">Aerial part</tissue>
    </source>
</reference>
<evidence type="ECO:0000256" key="1">
    <source>
        <dbReference type="SAM" id="MobiDB-lite"/>
    </source>
</evidence>
<organism evidence="2 3">
    <name type="scientific">Carnegiea gigantea</name>
    <dbReference type="NCBI Taxonomy" id="171969"/>
    <lineage>
        <taxon>Eukaryota</taxon>
        <taxon>Viridiplantae</taxon>
        <taxon>Streptophyta</taxon>
        <taxon>Embryophyta</taxon>
        <taxon>Tracheophyta</taxon>
        <taxon>Spermatophyta</taxon>
        <taxon>Magnoliopsida</taxon>
        <taxon>eudicotyledons</taxon>
        <taxon>Gunneridae</taxon>
        <taxon>Pentapetalae</taxon>
        <taxon>Caryophyllales</taxon>
        <taxon>Cactineae</taxon>
        <taxon>Cactaceae</taxon>
        <taxon>Cactoideae</taxon>
        <taxon>Echinocereeae</taxon>
        <taxon>Carnegiea</taxon>
    </lineage>
</organism>
<sequence>MVDALKSLMSTMAVAITCQVMEQVKRVVEVTGSARLVDGEETSHRPEGMPSLCPVESGRKGMPTDRSERPLPGRQGGQAAAELVARSARERTTLSATASTPYATHSGRTAWLREQEQTSGPRRQLTTTECRELKKALHELADKGQIDRFLKRGP</sequence>
<feature type="compositionally biased region" description="Polar residues" evidence="1">
    <location>
        <begin position="117"/>
        <end position="127"/>
    </location>
</feature>
<dbReference type="AlphaFoldDB" id="A0A9Q1L2M3"/>
<evidence type="ECO:0000313" key="3">
    <source>
        <dbReference type="Proteomes" id="UP001153076"/>
    </source>
</evidence>
<feature type="compositionally biased region" description="Basic and acidic residues" evidence="1">
    <location>
        <begin position="57"/>
        <end position="71"/>
    </location>
</feature>
<accession>A0A9Q1L2M3</accession>
<feature type="region of interest" description="Disordered" evidence="1">
    <location>
        <begin position="39"/>
        <end position="127"/>
    </location>
</feature>
<gene>
    <name evidence="2" type="ORF">Cgig2_008262</name>
</gene>
<proteinExistence type="predicted"/>
<keyword evidence="3" id="KW-1185">Reference proteome</keyword>
<comment type="caution">
    <text evidence="2">The sequence shown here is derived from an EMBL/GenBank/DDBJ whole genome shotgun (WGS) entry which is preliminary data.</text>
</comment>
<dbReference type="Proteomes" id="UP001153076">
    <property type="component" value="Unassembled WGS sequence"/>
</dbReference>
<dbReference type="EMBL" id="JAKOGI010000001">
    <property type="protein sequence ID" value="KAJ8453378.1"/>
    <property type="molecule type" value="Genomic_DNA"/>
</dbReference>